<evidence type="ECO:0000259" key="1">
    <source>
        <dbReference type="Pfam" id="PF09331"/>
    </source>
</evidence>
<dbReference type="PANTHER" id="PTHR48449">
    <property type="entry name" value="DUF1985 DOMAIN-CONTAINING PROTEIN"/>
    <property type="match status" value="1"/>
</dbReference>
<dbReference type="Pfam" id="PF09331">
    <property type="entry name" value="DUF1985"/>
    <property type="match status" value="1"/>
</dbReference>
<comment type="caution">
    <text evidence="2">The sequence shown here is derived from an EMBL/GenBank/DDBJ whole genome shotgun (WGS) entry which is preliminary data.</text>
</comment>
<name>A0AAD4JLR4_PERFH</name>
<dbReference type="EMBL" id="SDAM02000036">
    <property type="protein sequence ID" value="KAH6835320.1"/>
    <property type="molecule type" value="Genomic_DNA"/>
</dbReference>
<evidence type="ECO:0000313" key="2">
    <source>
        <dbReference type="EMBL" id="KAH6835320.1"/>
    </source>
</evidence>
<accession>A0AAD4JLR4</accession>
<sequence length="238" mass="27540">MKFQGQLMYLIMEHLDKRSLENGVLSFTINDHAADFGPVEYFVVTGLPWGEMEELRVSSEQHHNIFQRKCDLRLSDLEKALTDTCKEDNGSGDLVLKLAYLVCVYGLLLSKDRKGKKLDIQYLHLIDDLSRFTSYPWGRISYEYLLHGVITARENMDRLKQKSNERPAFNVNGFTYALQGCAFEVFPSVGNHCGSLVDENSHLLPRILRWSTSTFFQYRDFVRFFQTGVEFKLVSLKT</sequence>
<evidence type="ECO:0000313" key="3">
    <source>
        <dbReference type="Proteomes" id="UP001190926"/>
    </source>
</evidence>
<organism evidence="2 3">
    <name type="scientific">Perilla frutescens var. hirtella</name>
    <name type="common">Perilla citriodora</name>
    <name type="synonym">Perilla setoyensis</name>
    <dbReference type="NCBI Taxonomy" id="608512"/>
    <lineage>
        <taxon>Eukaryota</taxon>
        <taxon>Viridiplantae</taxon>
        <taxon>Streptophyta</taxon>
        <taxon>Embryophyta</taxon>
        <taxon>Tracheophyta</taxon>
        <taxon>Spermatophyta</taxon>
        <taxon>Magnoliopsida</taxon>
        <taxon>eudicotyledons</taxon>
        <taxon>Gunneridae</taxon>
        <taxon>Pentapetalae</taxon>
        <taxon>asterids</taxon>
        <taxon>lamiids</taxon>
        <taxon>Lamiales</taxon>
        <taxon>Lamiaceae</taxon>
        <taxon>Nepetoideae</taxon>
        <taxon>Elsholtzieae</taxon>
        <taxon>Perilla</taxon>
    </lineage>
</organism>
<feature type="domain" description="DUF1985" evidence="1">
    <location>
        <begin position="26"/>
        <end position="146"/>
    </location>
</feature>
<proteinExistence type="predicted"/>
<dbReference type="InterPro" id="IPR015410">
    <property type="entry name" value="DUF1985"/>
</dbReference>
<gene>
    <name evidence="2" type="ORF">C2S53_000525</name>
</gene>
<reference evidence="2 3" key="1">
    <citation type="journal article" date="2021" name="Nat. Commun.">
        <title>Incipient diploidization of the medicinal plant Perilla within 10,000 years.</title>
        <authorList>
            <person name="Zhang Y."/>
            <person name="Shen Q."/>
            <person name="Leng L."/>
            <person name="Zhang D."/>
            <person name="Chen S."/>
            <person name="Shi Y."/>
            <person name="Ning Z."/>
            <person name="Chen S."/>
        </authorList>
    </citation>
    <scope>NUCLEOTIDE SEQUENCE [LARGE SCALE GENOMIC DNA]</scope>
    <source>
        <strain evidence="3">cv. PC099</strain>
    </source>
</reference>
<keyword evidence="3" id="KW-1185">Reference proteome</keyword>
<dbReference type="PANTHER" id="PTHR48449:SF1">
    <property type="entry name" value="DUF1985 DOMAIN-CONTAINING PROTEIN"/>
    <property type="match status" value="1"/>
</dbReference>
<dbReference type="Proteomes" id="UP001190926">
    <property type="component" value="Unassembled WGS sequence"/>
</dbReference>
<dbReference type="AlphaFoldDB" id="A0AAD4JLR4"/>
<protein>
    <recommendedName>
        <fullName evidence="1">DUF1985 domain-containing protein</fullName>
    </recommendedName>
</protein>